<reference evidence="1 2" key="1">
    <citation type="submission" date="2024-01" db="EMBL/GenBank/DDBJ databases">
        <title>The genomes of 5 underutilized Papilionoideae crops provide insights into root nodulation and disease resistanc.</title>
        <authorList>
            <person name="Jiang F."/>
        </authorList>
    </citation>
    <scope>NUCLEOTIDE SEQUENCE [LARGE SCALE GENOMIC DNA]</scope>
    <source>
        <strain evidence="1">DUOXIRENSHENG_FW03</strain>
        <tissue evidence="1">Leaves</tissue>
    </source>
</reference>
<dbReference type="Proteomes" id="UP001386955">
    <property type="component" value="Unassembled WGS sequence"/>
</dbReference>
<organism evidence="1 2">
    <name type="scientific">Psophocarpus tetragonolobus</name>
    <name type="common">Winged bean</name>
    <name type="synonym">Dolichos tetragonolobus</name>
    <dbReference type="NCBI Taxonomy" id="3891"/>
    <lineage>
        <taxon>Eukaryota</taxon>
        <taxon>Viridiplantae</taxon>
        <taxon>Streptophyta</taxon>
        <taxon>Embryophyta</taxon>
        <taxon>Tracheophyta</taxon>
        <taxon>Spermatophyta</taxon>
        <taxon>Magnoliopsida</taxon>
        <taxon>eudicotyledons</taxon>
        <taxon>Gunneridae</taxon>
        <taxon>Pentapetalae</taxon>
        <taxon>rosids</taxon>
        <taxon>fabids</taxon>
        <taxon>Fabales</taxon>
        <taxon>Fabaceae</taxon>
        <taxon>Papilionoideae</taxon>
        <taxon>50 kb inversion clade</taxon>
        <taxon>NPAAA clade</taxon>
        <taxon>indigoferoid/millettioid clade</taxon>
        <taxon>Phaseoleae</taxon>
        <taxon>Psophocarpus</taxon>
    </lineage>
</organism>
<proteinExistence type="predicted"/>
<gene>
    <name evidence="1" type="ORF">VNO78_22136</name>
</gene>
<accession>A0AAN9XIX1</accession>
<protein>
    <submittedName>
        <fullName evidence="1">Uncharacterized protein</fullName>
    </submittedName>
</protein>
<comment type="caution">
    <text evidence="1">The sequence shown here is derived from an EMBL/GenBank/DDBJ whole genome shotgun (WGS) entry which is preliminary data.</text>
</comment>
<evidence type="ECO:0000313" key="1">
    <source>
        <dbReference type="EMBL" id="KAK7393578.1"/>
    </source>
</evidence>
<keyword evidence="2" id="KW-1185">Reference proteome</keyword>
<evidence type="ECO:0000313" key="2">
    <source>
        <dbReference type="Proteomes" id="UP001386955"/>
    </source>
</evidence>
<name>A0AAN9XIX1_PSOTE</name>
<dbReference type="EMBL" id="JAYMYS010000005">
    <property type="protein sequence ID" value="KAK7393578.1"/>
    <property type="molecule type" value="Genomic_DNA"/>
</dbReference>
<sequence>MSRDEGVAGNSKIRSKPRRQWSYTTLLREHALFMLVFWWVPHGSEVHCDGEWLVGNWQVGFASTVRGKWLTLTLQR</sequence>
<dbReference type="AlphaFoldDB" id="A0AAN9XIX1"/>